<reference evidence="2" key="1">
    <citation type="submission" date="2021-06" db="EMBL/GenBank/DDBJ databases">
        <title>Comparative genomics, transcriptomics and evolutionary studies reveal genomic signatures of adaptation to plant cell wall in hemibiotrophic fungi.</title>
        <authorList>
            <consortium name="DOE Joint Genome Institute"/>
            <person name="Baroncelli R."/>
            <person name="Diaz J.F."/>
            <person name="Benocci T."/>
            <person name="Peng M."/>
            <person name="Battaglia E."/>
            <person name="Haridas S."/>
            <person name="Andreopoulos W."/>
            <person name="Labutti K."/>
            <person name="Pangilinan J."/>
            <person name="Floch G.L."/>
            <person name="Makela M.R."/>
            <person name="Henrissat B."/>
            <person name="Grigoriev I.V."/>
            <person name="Crouch J.A."/>
            <person name="De Vries R.P."/>
            <person name="Sukno S.A."/>
            <person name="Thon M.R."/>
        </authorList>
    </citation>
    <scope>NUCLEOTIDE SEQUENCE</scope>
    <source>
        <strain evidence="2">CBS 193.32</strain>
    </source>
</reference>
<proteinExistence type="predicted"/>
<evidence type="ECO:0000313" key="3">
    <source>
        <dbReference type="Proteomes" id="UP001224890"/>
    </source>
</evidence>
<feature type="transmembrane region" description="Helical" evidence="1">
    <location>
        <begin position="89"/>
        <end position="108"/>
    </location>
</feature>
<evidence type="ECO:0000313" key="2">
    <source>
        <dbReference type="EMBL" id="KAK1675754.1"/>
    </source>
</evidence>
<dbReference type="AlphaFoldDB" id="A0AAJ0AKV0"/>
<feature type="transmembrane region" description="Helical" evidence="1">
    <location>
        <begin position="170"/>
        <end position="195"/>
    </location>
</feature>
<dbReference type="RefSeq" id="XP_060429757.1">
    <property type="nucleotide sequence ID" value="XM_060580501.1"/>
</dbReference>
<sequence>MDRAYDNRSAGIVLSGNYFAWLLTQKNEPPYPDVATFWRTAVEGHNSINATTDLASQVIDKVICRSSLCQLIGSEIDGGLAGYGLLTSYGIECVFLTVYCAFAILAFLQRSKSSSNPAELPQALPPDASPGPFSRTRYDLLVVAVFLSLGILATIIYSRVTPIVYKYNSSLQLVVSALSFYPLAAMLPLILAWVLCTNNTQVDYYHNEVVYDARPQNHPTQVVIGAAMFTMAAMIWMPPLFGLCLSVAKWLNKVAKTAVTLYAILNFICMWGGWSMLIVFFTGASKDSKDGWSLGQALAITSWMAVLVEFISIICQVGAEAGYSSRLPVEFQVVRKEVALHQQEADGFLNEAGACEGNDEHRDLACLNGLPSFITSSK</sequence>
<dbReference type="Proteomes" id="UP001224890">
    <property type="component" value="Unassembled WGS sequence"/>
</dbReference>
<gene>
    <name evidence="2" type="ORF">BDP55DRAFT_743973</name>
</gene>
<keyword evidence="1" id="KW-0472">Membrane</keyword>
<organism evidence="2 3">
    <name type="scientific">Colletotrichum godetiae</name>
    <dbReference type="NCBI Taxonomy" id="1209918"/>
    <lineage>
        <taxon>Eukaryota</taxon>
        <taxon>Fungi</taxon>
        <taxon>Dikarya</taxon>
        <taxon>Ascomycota</taxon>
        <taxon>Pezizomycotina</taxon>
        <taxon>Sordariomycetes</taxon>
        <taxon>Hypocreomycetidae</taxon>
        <taxon>Glomerellales</taxon>
        <taxon>Glomerellaceae</taxon>
        <taxon>Colletotrichum</taxon>
        <taxon>Colletotrichum acutatum species complex</taxon>
    </lineage>
</organism>
<keyword evidence="3" id="KW-1185">Reference proteome</keyword>
<keyword evidence="1" id="KW-0812">Transmembrane</keyword>
<keyword evidence="1" id="KW-1133">Transmembrane helix</keyword>
<feature type="transmembrane region" description="Helical" evidence="1">
    <location>
        <begin position="259"/>
        <end position="282"/>
    </location>
</feature>
<dbReference type="GeneID" id="85465027"/>
<feature type="transmembrane region" description="Helical" evidence="1">
    <location>
        <begin position="222"/>
        <end position="247"/>
    </location>
</feature>
<accession>A0AAJ0AKV0</accession>
<feature type="transmembrane region" description="Helical" evidence="1">
    <location>
        <begin position="140"/>
        <end position="158"/>
    </location>
</feature>
<name>A0AAJ0AKV0_9PEZI</name>
<comment type="caution">
    <text evidence="2">The sequence shown here is derived from an EMBL/GenBank/DDBJ whole genome shotgun (WGS) entry which is preliminary data.</text>
</comment>
<dbReference type="EMBL" id="JAHMHR010000020">
    <property type="protein sequence ID" value="KAK1675754.1"/>
    <property type="molecule type" value="Genomic_DNA"/>
</dbReference>
<feature type="transmembrane region" description="Helical" evidence="1">
    <location>
        <begin position="294"/>
        <end position="317"/>
    </location>
</feature>
<protein>
    <submittedName>
        <fullName evidence="2">Uncharacterized protein</fullName>
    </submittedName>
</protein>
<evidence type="ECO:0000256" key="1">
    <source>
        <dbReference type="SAM" id="Phobius"/>
    </source>
</evidence>